<evidence type="ECO:0000313" key="1">
    <source>
        <dbReference type="EMBL" id="MFC6425518.1"/>
    </source>
</evidence>
<dbReference type="EMBL" id="JBHSTM010000006">
    <property type="protein sequence ID" value="MFC6425518.1"/>
    <property type="molecule type" value="Genomic_DNA"/>
</dbReference>
<dbReference type="RefSeq" id="WP_275581435.1">
    <property type="nucleotide sequence ID" value="NZ_BAAAIY010000009.1"/>
</dbReference>
<name>A0ABW1XD74_9CELL</name>
<dbReference type="Proteomes" id="UP001596305">
    <property type="component" value="Unassembled WGS sequence"/>
</dbReference>
<evidence type="ECO:0008006" key="3">
    <source>
        <dbReference type="Google" id="ProtNLM"/>
    </source>
</evidence>
<protein>
    <recommendedName>
        <fullName evidence="3">Hydrolase</fullName>
    </recommendedName>
</protein>
<gene>
    <name evidence="1" type="ORF">ACFP71_11815</name>
</gene>
<organism evidence="1 2">
    <name type="scientific">Oerskovia paurometabola</name>
    <dbReference type="NCBI Taxonomy" id="162170"/>
    <lineage>
        <taxon>Bacteria</taxon>
        <taxon>Bacillati</taxon>
        <taxon>Actinomycetota</taxon>
        <taxon>Actinomycetes</taxon>
        <taxon>Micrococcales</taxon>
        <taxon>Cellulomonadaceae</taxon>
        <taxon>Oerskovia</taxon>
    </lineage>
</organism>
<reference evidence="2" key="1">
    <citation type="journal article" date="2019" name="Int. J. Syst. Evol. Microbiol.">
        <title>The Global Catalogue of Microorganisms (GCM) 10K type strain sequencing project: providing services to taxonomists for standard genome sequencing and annotation.</title>
        <authorList>
            <consortium name="The Broad Institute Genomics Platform"/>
            <consortium name="The Broad Institute Genome Sequencing Center for Infectious Disease"/>
            <person name="Wu L."/>
            <person name="Ma J."/>
        </authorList>
    </citation>
    <scope>NUCLEOTIDE SEQUENCE [LARGE SCALE GENOMIC DNA]</scope>
    <source>
        <strain evidence="2">CCUG 47105</strain>
    </source>
</reference>
<evidence type="ECO:0000313" key="2">
    <source>
        <dbReference type="Proteomes" id="UP001596305"/>
    </source>
</evidence>
<sequence>MFDHRRTVPGAVLVDLDNTLVARSVLRGLLWLRATLVSTPQEGA</sequence>
<comment type="caution">
    <text evidence="1">The sequence shown here is derived from an EMBL/GenBank/DDBJ whole genome shotgun (WGS) entry which is preliminary data.</text>
</comment>
<proteinExistence type="predicted"/>
<accession>A0ABW1XD74</accession>
<keyword evidence="2" id="KW-1185">Reference proteome</keyword>